<dbReference type="Proteomes" id="UP000807469">
    <property type="component" value="Unassembled WGS sequence"/>
</dbReference>
<keyword evidence="2" id="KW-1185">Reference proteome</keyword>
<evidence type="ECO:0000313" key="1">
    <source>
        <dbReference type="EMBL" id="KAF9474446.1"/>
    </source>
</evidence>
<dbReference type="EMBL" id="MU155378">
    <property type="protein sequence ID" value="KAF9474446.1"/>
    <property type="molecule type" value="Genomic_DNA"/>
</dbReference>
<proteinExistence type="predicted"/>
<name>A0A9P5YSP0_9AGAR</name>
<evidence type="ECO:0000313" key="2">
    <source>
        <dbReference type="Proteomes" id="UP000807469"/>
    </source>
</evidence>
<sequence length="54" mass="6597">MFLDVDRFCQQHQHRMSSLRWEEATEVHERKLPFCLNLLQRNFGLCIKKGFLVF</sequence>
<reference evidence="1" key="1">
    <citation type="submission" date="2020-11" db="EMBL/GenBank/DDBJ databases">
        <authorList>
            <consortium name="DOE Joint Genome Institute"/>
            <person name="Ahrendt S."/>
            <person name="Riley R."/>
            <person name="Andreopoulos W."/>
            <person name="Labutti K."/>
            <person name="Pangilinan J."/>
            <person name="Ruiz-Duenas F.J."/>
            <person name="Barrasa J.M."/>
            <person name="Sanchez-Garcia M."/>
            <person name="Camarero S."/>
            <person name="Miyauchi S."/>
            <person name="Serrano A."/>
            <person name="Linde D."/>
            <person name="Babiker R."/>
            <person name="Drula E."/>
            <person name="Ayuso-Fernandez I."/>
            <person name="Pacheco R."/>
            <person name="Padilla G."/>
            <person name="Ferreira P."/>
            <person name="Barriuso J."/>
            <person name="Kellner H."/>
            <person name="Castanera R."/>
            <person name="Alfaro M."/>
            <person name="Ramirez L."/>
            <person name="Pisabarro A.G."/>
            <person name="Kuo A."/>
            <person name="Tritt A."/>
            <person name="Lipzen A."/>
            <person name="He G."/>
            <person name="Yan M."/>
            <person name="Ng V."/>
            <person name="Cullen D."/>
            <person name="Martin F."/>
            <person name="Rosso M.-N."/>
            <person name="Henrissat B."/>
            <person name="Hibbett D."/>
            <person name="Martinez A.T."/>
            <person name="Grigoriev I.V."/>
        </authorList>
    </citation>
    <scope>NUCLEOTIDE SEQUENCE</scope>
    <source>
        <strain evidence="1">CIRM-BRFM 674</strain>
    </source>
</reference>
<comment type="caution">
    <text evidence="1">The sequence shown here is derived from an EMBL/GenBank/DDBJ whole genome shotgun (WGS) entry which is preliminary data.</text>
</comment>
<gene>
    <name evidence="1" type="ORF">BDN70DRAFT_884801</name>
</gene>
<organism evidence="1 2">
    <name type="scientific">Pholiota conissans</name>
    <dbReference type="NCBI Taxonomy" id="109636"/>
    <lineage>
        <taxon>Eukaryota</taxon>
        <taxon>Fungi</taxon>
        <taxon>Dikarya</taxon>
        <taxon>Basidiomycota</taxon>
        <taxon>Agaricomycotina</taxon>
        <taxon>Agaricomycetes</taxon>
        <taxon>Agaricomycetidae</taxon>
        <taxon>Agaricales</taxon>
        <taxon>Agaricineae</taxon>
        <taxon>Strophariaceae</taxon>
        <taxon>Pholiota</taxon>
    </lineage>
</organism>
<protein>
    <submittedName>
        <fullName evidence="1">Uncharacterized protein</fullName>
    </submittedName>
</protein>
<accession>A0A9P5YSP0</accession>
<dbReference type="AlphaFoldDB" id="A0A9P5YSP0"/>